<evidence type="ECO:0000256" key="1">
    <source>
        <dbReference type="SAM" id="Phobius"/>
    </source>
</evidence>
<dbReference type="EMBL" id="AWFH01000018">
    <property type="protein sequence ID" value="KCZ60734.1"/>
    <property type="molecule type" value="Genomic_DNA"/>
</dbReference>
<proteinExistence type="predicted"/>
<name>A0A059E127_9PROT</name>
<dbReference type="PATRIC" id="fig|1280948.3.peg.1981"/>
<dbReference type="AlphaFoldDB" id="A0A059E127"/>
<feature type="transmembrane region" description="Helical" evidence="1">
    <location>
        <begin position="71"/>
        <end position="92"/>
    </location>
</feature>
<keyword evidence="1" id="KW-1133">Transmembrane helix</keyword>
<organism evidence="2 3">
    <name type="scientific">Hyphomonas atlantica</name>
    <dbReference type="NCBI Taxonomy" id="1280948"/>
    <lineage>
        <taxon>Bacteria</taxon>
        <taxon>Pseudomonadati</taxon>
        <taxon>Pseudomonadota</taxon>
        <taxon>Alphaproteobacteria</taxon>
        <taxon>Hyphomonadales</taxon>
        <taxon>Hyphomonadaceae</taxon>
        <taxon>Hyphomonas</taxon>
    </lineage>
</organism>
<feature type="transmembrane region" description="Helical" evidence="1">
    <location>
        <begin position="41"/>
        <end position="59"/>
    </location>
</feature>
<dbReference type="Proteomes" id="UP000024547">
    <property type="component" value="Unassembled WGS sequence"/>
</dbReference>
<keyword evidence="1" id="KW-0812">Transmembrane</keyword>
<evidence type="ECO:0000313" key="3">
    <source>
        <dbReference type="Proteomes" id="UP000024547"/>
    </source>
</evidence>
<dbReference type="InterPro" id="IPR045919">
    <property type="entry name" value="DUF6338"/>
</dbReference>
<keyword evidence="3" id="KW-1185">Reference proteome</keyword>
<gene>
    <name evidence="2" type="ORF">HY36_17280</name>
</gene>
<comment type="caution">
    <text evidence="2">The sequence shown here is derived from an EMBL/GenBank/DDBJ whole genome shotgun (WGS) entry which is preliminary data.</text>
</comment>
<evidence type="ECO:0000313" key="2">
    <source>
        <dbReference type="EMBL" id="KCZ60734.1"/>
    </source>
</evidence>
<dbReference type="RefSeq" id="WP_035551908.1">
    <property type="nucleotide sequence ID" value="NZ_AWFH01000018.1"/>
</dbReference>
<accession>A0A059E127</accession>
<reference evidence="2 3" key="1">
    <citation type="journal article" date="2014" name="Antonie Van Leeuwenhoek">
        <title>Hyphomonas beringensis sp. nov. and Hyphomonas chukchiensis sp. nov., isolated from surface seawater of the Bering Sea and Chukchi Sea.</title>
        <authorList>
            <person name="Li C."/>
            <person name="Lai Q."/>
            <person name="Li G."/>
            <person name="Dong C."/>
            <person name="Wang J."/>
            <person name="Liao Y."/>
            <person name="Shao Z."/>
        </authorList>
    </citation>
    <scope>NUCLEOTIDE SEQUENCE [LARGE SCALE GENOMIC DNA]</scope>
    <source>
        <strain evidence="2 3">22II1-22F38</strain>
    </source>
</reference>
<dbReference type="Pfam" id="PF19865">
    <property type="entry name" value="DUF6338"/>
    <property type="match status" value="1"/>
</dbReference>
<sequence length="211" mass="23434">MNFSDVDALKDMLALLAPGFIILMVQEAHKVGPRDKLQQRLFSYAVASTAYFAAIAPVVRHAGEVLSVPVLWAQVAEYAVLPAILGVILAVCRSRRWLDRISRLLKLPPIHHIPTAWDWAFPLQPSGVFVIATLENGDRFAGPWSPAAFASSTSGERDLYIPEVWDAKEEGPWERFEPKRAILLCGKDIKTIEFFNAGESNDEETTFGTTP</sequence>
<dbReference type="eggNOG" id="ENOG5033DJ9">
    <property type="taxonomic scope" value="Bacteria"/>
</dbReference>
<protein>
    <submittedName>
        <fullName evidence="2">Uncharacterized protein</fullName>
    </submittedName>
</protein>
<keyword evidence="1" id="KW-0472">Membrane</keyword>
<dbReference type="OrthoDB" id="8264877at2"/>
<dbReference type="STRING" id="1280948.HY36_17280"/>